<organism evidence="6 7">
    <name type="scientific">Gemmobacter nanjingensis</name>
    <dbReference type="NCBI Taxonomy" id="488454"/>
    <lineage>
        <taxon>Bacteria</taxon>
        <taxon>Pseudomonadati</taxon>
        <taxon>Pseudomonadota</taxon>
        <taxon>Alphaproteobacteria</taxon>
        <taxon>Rhodobacterales</taxon>
        <taxon>Paracoccaceae</taxon>
        <taxon>Gemmobacter</taxon>
    </lineage>
</organism>
<evidence type="ECO:0000256" key="5">
    <source>
        <dbReference type="ARBA" id="ARBA00023014"/>
    </source>
</evidence>
<dbReference type="EMBL" id="BMYI01000001">
    <property type="protein sequence ID" value="GHC12468.1"/>
    <property type="molecule type" value="Genomic_DNA"/>
</dbReference>
<dbReference type="Pfam" id="PF12789">
    <property type="entry name" value="PTR"/>
    <property type="match status" value="1"/>
</dbReference>
<keyword evidence="1" id="KW-0004">4Fe-4S</keyword>
<sequence>MTYTLPITGSGPSQAASVEDHEDAINGETTALANAISTEAGARAAADTALLDLASAGDQVRLAYVSGDGQDAVYGVVAAQAALTLSAGQLIQFAWPGANTGVGPSLTIDSTVYTLRASDGTNLAAGDLRATSYVARIHSGTVIRLLSLTRIADVPGLTEALDAAEAADSLGDTIRMTNVAGTGDAVTADVPTEQGHISMIVGQYIDLLWPANNTAPDPTATIGGVTYIVRRRDGSALDAGDLRTGAVYRMRVQATGASPRLRVQNAISASDINGLGALAAKTTVGSADIDAGVVTNGKLSDMAEARIKGRKAGAGTGAPQDMTAAEARTVLGLGTAATTAASAYATAAQGATADSAVQPGDAVSDLAETATAKIMTGDERAKLAGIAPAATANDTDADLRDRTTHTGSQAISTVTGLQAALDGKATTVHTHTASQISDSTAAGRTLLTATDAAAQRTALGLGTAATTAASAYATAAQGDLADSAVQPGDAVSVLAETADAKIMTGVERTKLAGVAPAATANATDAALRDRATHTGSQAISTVTGLQAALDGKATAAQGAKADSAVQPGAMTAAISAEADARDKADVVEAYRPGENIDLWSQTTTGAPEDRAPVAVGTVTANADGAVLRITGTDIDGGLGYGDFAPRAAHAMEPNRVYLVRAVVRRVVNPADPLGHGVELLGRNLSAAKSAVSYVAIAPAIALAVADGRVEISAYVCRGTPPAGVTAYAPPATSRYMTPAIRIHGNGATTDIEALSWEDVTDIVTSNADIAAVDADLAAHAARADNPHAVTAAQVGLGLVDNTSDLAKPISTATQAALDGKATAAQGALADTAVQPGDAVSVLAETADAKIMTGVERSNLSHIDAQSDVWVEGIGIVDRAEIDLDSRATFAATVTSAHATSQTTGGLEPVLTSGEIETDTTAWIEGAGIASVAQIDADGRAVAAIVSDAVVSGADHRDVWIEREGAVDAISLDADGRVIVAARDGRGLTASDDNLMVDDGRADQSFDLVVYGGTLSGIMAAVRAKRRGLRVAIVDPWPRLGGAILCGGLVVTDFPGTQANWGIVQGLTRQFFGQLQAWYDDPVAARSYLHSATQMMQIYDPRAYQAAIKLWTREIDLIVQSSPIFEEGDLRKSASGAITAIRSAVGWLRCKVCIDASYEGDLIRASGAPYRIGREGQGETGEPFAGFKPIGHGAISRSGFTTPADGALVEASSSVAGLSAGDADDRVQTLSVRSILTQHASRVPFAKPAGYNKADYLIAGEGAALAGYTKLMTNSFADPAAALAYQGTVILRDGVSARQTNNGTGAIVSNEIGDAGSRYASGNWATRRAIVDAQHRWQQGLYYYLANDIVSDFDTPSTQALMADAQTWGMAPSLYPASDHGAEWPEWVYVREALRLDAAYVMTQADLYDNASSSIPAGWETWHSGAGRTSTKSSQVSRWSYFLDAHATRIYEDAATPGRFVFEGPTPPDHDVDVYDIPYTSLRTDHTAAGHVPNLLASVCIGCTHVAWMSLRMEPSEAMVGEAAGEAAALMVEGNLKSTHQVNIATLQSRIGNAASI</sequence>
<dbReference type="InterPro" id="IPR036188">
    <property type="entry name" value="FAD/NAD-bd_sf"/>
</dbReference>
<accession>A0ABQ3F7Z3</accession>
<dbReference type="PANTHER" id="PTHR43498:SF1">
    <property type="entry name" value="COB--COM HETERODISULFIDE REDUCTASE IRON-SULFUR SUBUNIT A"/>
    <property type="match status" value="1"/>
</dbReference>
<reference evidence="7" key="1">
    <citation type="journal article" date="2019" name="Int. J. Syst. Evol. Microbiol.">
        <title>The Global Catalogue of Microorganisms (GCM) 10K type strain sequencing project: providing services to taxonomists for standard genome sequencing and annotation.</title>
        <authorList>
            <consortium name="The Broad Institute Genomics Platform"/>
            <consortium name="The Broad Institute Genome Sequencing Center for Infectious Disease"/>
            <person name="Wu L."/>
            <person name="Ma J."/>
        </authorList>
    </citation>
    <scope>NUCLEOTIDE SEQUENCE [LARGE SCALE GENOMIC DNA]</scope>
    <source>
        <strain evidence="7">KCTC 23298</strain>
    </source>
</reference>
<dbReference type="PANTHER" id="PTHR43498">
    <property type="entry name" value="FERREDOXIN:COB-COM HETERODISULFIDE REDUCTASE SUBUNIT A"/>
    <property type="match status" value="1"/>
</dbReference>
<protein>
    <recommendedName>
        <fullName evidence="8">FAD dependent oxidoreductase</fullName>
    </recommendedName>
</protein>
<proteinExistence type="predicted"/>
<evidence type="ECO:0000256" key="3">
    <source>
        <dbReference type="ARBA" id="ARBA00023002"/>
    </source>
</evidence>
<gene>
    <name evidence="6" type="ORF">GCM10007291_07120</name>
</gene>
<evidence type="ECO:0008006" key="8">
    <source>
        <dbReference type="Google" id="ProtNLM"/>
    </source>
</evidence>
<dbReference type="InterPro" id="IPR039650">
    <property type="entry name" value="HdrA-like"/>
</dbReference>
<keyword evidence="4" id="KW-0408">Iron</keyword>
<keyword evidence="3" id="KW-0560">Oxidoreductase</keyword>
<keyword evidence="7" id="KW-1185">Reference proteome</keyword>
<name>A0ABQ3F7Z3_9RHOB</name>
<keyword evidence="2" id="KW-0479">Metal-binding</keyword>
<evidence type="ECO:0000256" key="4">
    <source>
        <dbReference type="ARBA" id="ARBA00023004"/>
    </source>
</evidence>
<dbReference type="RefSeq" id="WP_189380179.1">
    <property type="nucleotide sequence ID" value="NZ_BMYI01000001.1"/>
</dbReference>
<evidence type="ECO:0000256" key="2">
    <source>
        <dbReference type="ARBA" id="ARBA00022723"/>
    </source>
</evidence>
<dbReference type="Proteomes" id="UP000658305">
    <property type="component" value="Unassembled WGS sequence"/>
</dbReference>
<comment type="caution">
    <text evidence="6">The sequence shown here is derived from an EMBL/GenBank/DDBJ whole genome shotgun (WGS) entry which is preliminary data.</text>
</comment>
<dbReference type="Gene3D" id="3.50.50.60">
    <property type="entry name" value="FAD/NAD(P)-binding domain"/>
    <property type="match status" value="1"/>
</dbReference>
<dbReference type="SUPFAM" id="SSF51905">
    <property type="entry name" value="FAD/NAD(P)-binding domain"/>
    <property type="match status" value="1"/>
</dbReference>
<evidence type="ECO:0000313" key="6">
    <source>
        <dbReference type="EMBL" id="GHC12468.1"/>
    </source>
</evidence>
<evidence type="ECO:0000256" key="1">
    <source>
        <dbReference type="ARBA" id="ARBA00022485"/>
    </source>
</evidence>
<evidence type="ECO:0000313" key="7">
    <source>
        <dbReference type="Proteomes" id="UP000658305"/>
    </source>
</evidence>
<keyword evidence="5" id="KW-0411">Iron-sulfur</keyword>
<dbReference type="Pfam" id="PF12831">
    <property type="entry name" value="FAD_oxidored"/>
    <property type="match status" value="1"/>
</dbReference>